<dbReference type="EMBL" id="JACOPP010000004">
    <property type="protein sequence ID" value="MBC5732965.1"/>
    <property type="molecule type" value="Genomic_DNA"/>
</dbReference>
<comment type="similarity">
    <text evidence="9">Belongs to the carbohydrate kinase PfkB family. Ribokinase subfamily.</text>
</comment>
<dbReference type="RefSeq" id="WP_186906862.1">
    <property type="nucleotide sequence ID" value="NZ_JACOPP010000004.1"/>
</dbReference>
<dbReference type="GO" id="GO:0019303">
    <property type="term" value="P:D-ribose catabolic process"/>
    <property type="evidence" value="ECO:0007669"/>
    <property type="project" value="UniProtKB-UniRule"/>
</dbReference>
<comment type="activity regulation">
    <text evidence="9">Activated by a monovalent cation that binds near, but not in, the active site. The most likely occupant of the site in vivo is potassium. Ion binding induces a conformational change that may alter substrate affinity.</text>
</comment>
<dbReference type="AlphaFoldDB" id="A0A8J6M9A5"/>
<feature type="binding site" evidence="9">
    <location>
        <position position="239"/>
    </location>
    <ligand>
        <name>K(+)</name>
        <dbReference type="ChEBI" id="CHEBI:29103"/>
    </ligand>
</feature>
<feature type="binding site" evidence="9">
    <location>
        <position position="136"/>
    </location>
    <ligand>
        <name>substrate</name>
    </ligand>
</feature>
<feature type="domain" description="Carbohydrate kinase PfkB" evidence="10">
    <location>
        <begin position="2"/>
        <end position="284"/>
    </location>
</feature>
<dbReference type="PRINTS" id="PR00990">
    <property type="entry name" value="RIBOKINASE"/>
</dbReference>
<feature type="binding site" evidence="9">
    <location>
        <begin position="38"/>
        <end position="42"/>
    </location>
    <ligand>
        <name>substrate</name>
    </ligand>
</feature>
<protein>
    <recommendedName>
        <fullName evidence="9">Ribokinase</fullName>
        <shortName evidence="9">RK</shortName>
        <ecNumber evidence="9">2.7.1.15</ecNumber>
    </recommendedName>
</protein>
<dbReference type="Proteomes" id="UP000661435">
    <property type="component" value="Unassembled WGS sequence"/>
</dbReference>
<gene>
    <name evidence="9" type="primary">rbsK</name>
    <name evidence="11" type="ORF">H8S57_04395</name>
</gene>
<evidence type="ECO:0000313" key="12">
    <source>
        <dbReference type="Proteomes" id="UP000661435"/>
    </source>
</evidence>
<evidence type="ECO:0000313" key="11">
    <source>
        <dbReference type="EMBL" id="MBC5732965.1"/>
    </source>
</evidence>
<sequence length="307" mass="31925">MKVLCVGSLNLDYTYQVDHFVRPGETLAARARSVHCGGKGLNQSIAAAKAGLQVWHAGLVGTGGAPLLDALQRYGVDTGLIRALDQPCGHTVIQVTEAGENCILLYGGTNTCLTESFVDETLCRFAPGDVLLLQNEVNGIPYLIRQAVRRGLRVAFNAAPMAPEVADYPLELLSWLVINEGEGAALAGTQAPADILDRLAQRCPDTQLLLTLGAGGSVCRAGGETWSCGVFPVRPVDTTAAGDTFLGYYLGALLAGAPIPEALRLSSAASALCIQRRGAADAIPLLEEVRAALAAGSLGEMGKGASL</sequence>
<feature type="binding site" evidence="9">
    <location>
        <begin position="211"/>
        <end position="216"/>
    </location>
    <ligand>
        <name>ATP</name>
        <dbReference type="ChEBI" id="CHEBI:30616"/>
    </ligand>
</feature>
<dbReference type="Pfam" id="PF00294">
    <property type="entry name" value="PfkB"/>
    <property type="match status" value="1"/>
</dbReference>
<keyword evidence="1 9" id="KW-0808">Transferase</keyword>
<evidence type="ECO:0000256" key="4">
    <source>
        <dbReference type="ARBA" id="ARBA00022777"/>
    </source>
</evidence>
<dbReference type="GO" id="GO:0005737">
    <property type="term" value="C:cytoplasm"/>
    <property type="evidence" value="ECO:0007669"/>
    <property type="project" value="UniProtKB-SubCell"/>
</dbReference>
<comment type="caution">
    <text evidence="9">Lacks conserved residue(s) required for the propagation of feature annotation.</text>
</comment>
<comment type="pathway">
    <text evidence="9">Carbohydrate metabolism; D-ribose degradation; D-ribose 5-phosphate from beta-D-ribopyranose: step 2/2.</text>
</comment>
<comment type="caution">
    <text evidence="11">The sequence shown here is derived from an EMBL/GenBank/DDBJ whole genome shotgun (WGS) entry which is preliminary data.</text>
</comment>
<keyword evidence="7 9" id="KW-0630">Potassium</keyword>
<dbReference type="SUPFAM" id="SSF53613">
    <property type="entry name" value="Ribokinase-like"/>
    <property type="match status" value="1"/>
</dbReference>
<keyword evidence="6 9" id="KW-0460">Magnesium</keyword>
<dbReference type="EC" id="2.7.1.15" evidence="9"/>
<dbReference type="InterPro" id="IPR011877">
    <property type="entry name" value="Ribokinase"/>
</dbReference>
<feature type="binding site" evidence="9">
    <location>
        <position position="273"/>
    </location>
    <ligand>
        <name>K(+)</name>
        <dbReference type="ChEBI" id="CHEBI:29103"/>
    </ligand>
</feature>
<feature type="binding site" evidence="9">
    <location>
        <position position="243"/>
    </location>
    <ligand>
        <name>substrate</name>
    </ligand>
</feature>
<accession>A0A8J6M9A5</accession>
<feature type="binding site" evidence="9">
    <location>
        <begin position="242"/>
        <end position="243"/>
    </location>
    <ligand>
        <name>ATP</name>
        <dbReference type="ChEBI" id="CHEBI:30616"/>
    </ligand>
</feature>
<dbReference type="PANTHER" id="PTHR10584:SF166">
    <property type="entry name" value="RIBOKINASE"/>
    <property type="match status" value="1"/>
</dbReference>
<comment type="cofactor">
    <cofactor evidence="9">
        <name>Mg(2+)</name>
        <dbReference type="ChEBI" id="CHEBI:18420"/>
    </cofactor>
    <text evidence="9">Requires a divalent cation, most likely magnesium in vivo, as an electrophilic catalyst to aid phosphoryl group transfer. It is the chelate of the metal and the nucleotide that is the actual substrate.</text>
</comment>
<evidence type="ECO:0000256" key="5">
    <source>
        <dbReference type="ARBA" id="ARBA00022840"/>
    </source>
</evidence>
<keyword evidence="8 9" id="KW-0119">Carbohydrate metabolism</keyword>
<evidence type="ECO:0000256" key="2">
    <source>
        <dbReference type="ARBA" id="ARBA00022723"/>
    </source>
</evidence>
<reference evidence="11" key="1">
    <citation type="submission" date="2020-08" db="EMBL/GenBank/DDBJ databases">
        <title>Genome public.</title>
        <authorList>
            <person name="Liu C."/>
            <person name="Sun Q."/>
        </authorList>
    </citation>
    <scope>NUCLEOTIDE SEQUENCE</scope>
    <source>
        <strain evidence="11">NSJ-51</strain>
    </source>
</reference>
<feature type="binding site" evidence="9">
    <location>
        <begin position="10"/>
        <end position="12"/>
    </location>
    <ligand>
        <name>substrate</name>
    </ligand>
</feature>
<feature type="binding site" evidence="9">
    <location>
        <position position="276"/>
    </location>
    <ligand>
        <name>K(+)</name>
        <dbReference type="ChEBI" id="CHEBI:29103"/>
    </ligand>
</feature>
<dbReference type="InterPro" id="IPR011611">
    <property type="entry name" value="PfkB_dom"/>
</dbReference>
<comment type="function">
    <text evidence="9">Catalyzes the phosphorylation of ribose at O-5 in a reaction requiring ATP and magnesium. The resulting D-ribose-5-phosphate can then be used either for sythesis of nucleotides, histidine, and tryptophan, or as a component of the pentose phosphate pathway.</text>
</comment>
<dbReference type="Gene3D" id="3.40.1190.20">
    <property type="match status" value="1"/>
</dbReference>
<evidence type="ECO:0000256" key="9">
    <source>
        <dbReference type="HAMAP-Rule" id="MF_01987"/>
    </source>
</evidence>
<dbReference type="InterPro" id="IPR002139">
    <property type="entry name" value="Ribo/fructo_kinase"/>
</dbReference>
<comment type="catalytic activity">
    <reaction evidence="9">
        <text>D-ribose + ATP = D-ribose 5-phosphate + ADP + H(+)</text>
        <dbReference type="Rhea" id="RHEA:13697"/>
        <dbReference type="ChEBI" id="CHEBI:15378"/>
        <dbReference type="ChEBI" id="CHEBI:30616"/>
        <dbReference type="ChEBI" id="CHEBI:47013"/>
        <dbReference type="ChEBI" id="CHEBI:78346"/>
        <dbReference type="ChEBI" id="CHEBI:456216"/>
        <dbReference type="EC" id="2.7.1.15"/>
    </reaction>
</comment>
<organism evidence="11 12">
    <name type="scientific">Lawsonibacter hominis</name>
    <dbReference type="NCBI Taxonomy" id="2763053"/>
    <lineage>
        <taxon>Bacteria</taxon>
        <taxon>Bacillati</taxon>
        <taxon>Bacillota</taxon>
        <taxon>Clostridia</taxon>
        <taxon>Eubacteriales</taxon>
        <taxon>Oscillospiraceae</taxon>
        <taxon>Lawsonibacter</taxon>
    </lineage>
</organism>
<dbReference type="GO" id="GO:0004747">
    <property type="term" value="F:ribokinase activity"/>
    <property type="evidence" value="ECO:0007669"/>
    <property type="project" value="UniProtKB-UniRule"/>
</dbReference>
<feature type="binding site" evidence="9">
    <location>
        <position position="179"/>
    </location>
    <ligand>
        <name>ATP</name>
        <dbReference type="ChEBI" id="CHEBI:30616"/>
    </ligand>
</feature>
<evidence type="ECO:0000256" key="1">
    <source>
        <dbReference type="ARBA" id="ARBA00022679"/>
    </source>
</evidence>
<comment type="subunit">
    <text evidence="9">Homodimer.</text>
</comment>
<dbReference type="GO" id="GO:0046872">
    <property type="term" value="F:metal ion binding"/>
    <property type="evidence" value="ECO:0007669"/>
    <property type="project" value="UniProtKB-KW"/>
</dbReference>
<keyword evidence="5 9" id="KW-0067">ATP-binding</keyword>
<keyword evidence="12" id="KW-1185">Reference proteome</keyword>
<keyword evidence="9" id="KW-0963">Cytoplasm</keyword>
<evidence type="ECO:0000256" key="7">
    <source>
        <dbReference type="ARBA" id="ARBA00022958"/>
    </source>
</evidence>
<proteinExistence type="inferred from homology"/>
<comment type="subcellular location">
    <subcellularLocation>
        <location evidence="9">Cytoplasm</location>
    </subcellularLocation>
</comment>
<feature type="active site" description="Proton acceptor" evidence="9">
    <location>
        <position position="243"/>
    </location>
</feature>
<feature type="binding site" evidence="9">
    <location>
        <position position="237"/>
    </location>
    <ligand>
        <name>K(+)</name>
        <dbReference type="ChEBI" id="CHEBI:29103"/>
    </ligand>
</feature>
<name>A0A8J6M9A5_9FIRM</name>
<evidence type="ECO:0000259" key="10">
    <source>
        <dbReference type="Pfam" id="PF00294"/>
    </source>
</evidence>
<dbReference type="InterPro" id="IPR029056">
    <property type="entry name" value="Ribokinase-like"/>
</dbReference>
<evidence type="ECO:0000256" key="8">
    <source>
        <dbReference type="ARBA" id="ARBA00023277"/>
    </source>
</evidence>
<keyword evidence="2 9" id="KW-0479">Metal-binding</keyword>
<dbReference type="PANTHER" id="PTHR10584">
    <property type="entry name" value="SUGAR KINASE"/>
    <property type="match status" value="1"/>
</dbReference>
<keyword evidence="3 9" id="KW-0547">Nucleotide-binding</keyword>
<feature type="binding site" evidence="9">
    <location>
        <position position="278"/>
    </location>
    <ligand>
        <name>K(+)</name>
        <dbReference type="ChEBI" id="CHEBI:29103"/>
    </ligand>
</feature>
<dbReference type="UniPathway" id="UPA00916">
    <property type="reaction ID" value="UER00889"/>
</dbReference>
<dbReference type="HAMAP" id="MF_01987">
    <property type="entry name" value="Ribokinase"/>
    <property type="match status" value="1"/>
</dbReference>
<keyword evidence="4 9" id="KW-0418">Kinase</keyword>
<evidence type="ECO:0000256" key="3">
    <source>
        <dbReference type="ARBA" id="ARBA00022741"/>
    </source>
</evidence>
<evidence type="ECO:0000256" key="6">
    <source>
        <dbReference type="ARBA" id="ARBA00022842"/>
    </source>
</evidence>
<dbReference type="CDD" id="cd01174">
    <property type="entry name" value="ribokinase"/>
    <property type="match status" value="1"/>
</dbReference>
<dbReference type="GO" id="GO:0005524">
    <property type="term" value="F:ATP binding"/>
    <property type="evidence" value="ECO:0007669"/>
    <property type="project" value="UniProtKB-UniRule"/>
</dbReference>